<evidence type="ECO:0000256" key="1">
    <source>
        <dbReference type="ARBA" id="ARBA00005091"/>
    </source>
</evidence>
<reference evidence="12 13" key="1">
    <citation type="submission" date="2023-07" db="EMBL/GenBank/DDBJ databases">
        <title>Sorghum-associated microbial communities from plants grown in Nebraska, USA.</title>
        <authorList>
            <person name="Schachtman D."/>
        </authorList>
    </citation>
    <scope>NUCLEOTIDE SEQUENCE [LARGE SCALE GENOMIC DNA]</scope>
    <source>
        <strain evidence="12 13">BE310</strain>
    </source>
</reference>
<dbReference type="Gene3D" id="3.40.50.880">
    <property type="match status" value="1"/>
</dbReference>
<keyword evidence="4 10" id="KW-0378">Hydrolase</keyword>
<keyword evidence="12" id="KW-0328">Glycosyltransferase</keyword>
<keyword evidence="5 10" id="KW-0315">Glutamine amidotransferase</keyword>
<evidence type="ECO:0000256" key="10">
    <source>
        <dbReference type="HAMAP-Rule" id="MF_00278"/>
    </source>
</evidence>
<name>A0ABU1Z7V4_9BURK</name>
<dbReference type="PANTHER" id="PTHR42701:SF1">
    <property type="entry name" value="IMIDAZOLE GLYCEROL PHOSPHATE SYNTHASE SUBUNIT HISH"/>
    <property type="match status" value="1"/>
</dbReference>
<comment type="pathway">
    <text evidence="1 10">Amino-acid biosynthesis; L-histidine biosynthesis; L-histidine from 5-phospho-alpha-D-ribose 1-diphosphate: step 5/9.</text>
</comment>
<feature type="active site" evidence="10">
    <location>
        <position position="192"/>
    </location>
</feature>
<evidence type="ECO:0000256" key="5">
    <source>
        <dbReference type="ARBA" id="ARBA00022962"/>
    </source>
</evidence>
<dbReference type="Proteomes" id="UP001180536">
    <property type="component" value="Unassembled WGS sequence"/>
</dbReference>
<comment type="catalytic activity">
    <reaction evidence="9 10">
        <text>L-glutamine + H2O = L-glutamate + NH4(+)</text>
        <dbReference type="Rhea" id="RHEA:15889"/>
        <dbReference type="ChEBI" id="CHEBI:15377"/>
        <dbReference type="ChEBI" id="CHEBI:28938"/>
        <dbReference type="ChEBI" id="CHEBI:29985"/>
        <dbReference type="ChEBI" id="CHEBI:58359"/>
        <dbReference type="EC" id="3.5.1.2"/>
    </reaction>
</comment>
<sequence>MTMDNEISVIDYEAANIGSVLRMLEKAGGKPVRASTPAEISAARRIILPGVGAFDHGMSQLHKRGLVDALNDAALVRRIPVMGICLGMQLMCRGSEEGGLPGLGWMDASVEKFQFDAEDRLPVPHMGWNTVRLCKDNPLLPTIEDRTRFYFVHSYKVRCDREDDVIAKTHYGVDFDSVFSRGNLFGAQFHPEKSHRYGMQLLFNFLKHTVHA</sequence>
<feature type="active site" evidence="10">
    <location>
        <position position="190"/>
    </location>
</feature>
<gene>
    <name evidence="10" type="primary">hisH</name>
    <name evidence="12" type="ORF">J2X16_001127</name>
</gene>
<dbReference type="NCBIfam" id="TIGR01855">
    <property type="entry name" value="IMP_synth_hisH"/>
    <property type="match status" value="1"/>
</dbReference>
<evidence type="ECO:0000256" key="9">
    <source>
        <dbReference type="ARBA" id="ARBA00049534"/>
    </source>
</evidence>
<comment type="function">
    <text evidence="10">IGPS catalyzes the conversion of PRFAR and glutamine to IGP, AICAR and glutamate. The HisH subunit catalyzes the hydrolysis of glutamine to glutamate and ammonia as part of the synthesis of IGP and AICAR. The resulting ammonia molecule is channeled to the active site of HisF.</text>
</comment>
<feature type="active site" description="Nucleophile" evidence="10">
    <location>
        <position position="85"/>
    </location>
</feature>
<comment type="caution">
    <text evidence="12">The sequence shown here is derived from an EMBL/GenBank/DDBJ whole genome shotgun (WGS) entry which is preliminary data.</text>
</comment>
<evidence type="ECO:0000256" key="3">
    <source>
        <dbReference type="ARBA" id="ARBA00022605"/>
    </source>
</evidence>
<dbReference type="GO" id="GO:0016757">
    <property type="term" value="F:glycosyltransferase activity"/>
    <property type="evidence" value="ECO:0007669"/>
    <property type="project" value="UniProtKB-KW"/>
</dbReference>
<dbReference type="SUPFAM" id="SSF52317">
    <property type="entry name" value="Class I glutamine amidotransferase-like"/>
    <property type="match status" value="1"/>
</dbReference>
<proteinExistence type="inferred from homology"/>
<keyword evidence="13" id="KW-1185">Reference proteome</keyword>
<keyword evidence="10" id="KW-0963">Cytoplasm</keyword>
<dbReference type="PROSITE" id="PS51273">
    <property type="entry name" value="GATASE_TYPE_1"/>
    <property type="match status" value="1"/>
</dbReference>
<keyword evidence="3 10" id="KW-0028">Amino-acid biosynthesis</keyword>
<dbReference type="InterPro" id="IPR017926">
    <property type="entry name" value="GATASE"/>
</dbReference>
<organism evidence="12 13">
    <name type="scientific">Pelomonas aquatica</name>
    <dbReference type="NCBI Taxonomy" id="431058"/>
    <lineage>
        <taxon>Bacteria</taxon>
        <taxon>Pseudomonadati</taxon>
        <taxon>Pseudomonadota</taxon>
        <taxon>Betaproteobacteria</taxon>
        <taxon>Burkholderiales</taxon>
        <taxon>Sphaerotilaceae</taxon>
        <taxon>Roseateles</taxon>
    </lineage>
</organism>
<dbReference type="HAMAP" id="MF_00278">
    <property type="entry name" value="HisH"/>
    <property type="match status" value="1"/>
</dbReference>
<dbReference type="CDD" id="cd01748">
    <property type="entry name" value="GATase1_IGP_Synthase"/>
    <property type="match status" value="1"/>
</dbReference>
<keyword evidence="7 10" id="KW-0456">Lyase</keyword>
<dbReference type="InterPro" id="IPR010139">
    <property type="entry name" value="Imidazole-glycPsynth_HisH"/>
</dbReference>
<evidence type="ECO:0000256" key="2">
    <source>
        <dbReference type="ARBA" id="ARBA00011152"/>
    </source>
</evidence>
<comment type="subunit">
    <text evidence="2 10">Heterodimer of HisH and HisF.</text>
</comment>
<evidence type="ECO:0000256" key="6">
    <source>
        <dbReference type="ARBA" id="ARBA00023102"/>
    </source>
</evidence>
<dbReference type="PIRSF" id="PIRSF000495">
    <property type="entry name" value="Amidotransf_hisH"/>
    <property type="match status" value="1"/>
</dbReference>
<protein>
    <recommendedName>
        <fullName evidence="10">Imidazole glycerol phosphate synthase subunit HisH</fullName>
        <ecNumber evidence="10">4.3.2.10</ecNumber>
    </recommendedName>
    <alternativeName>
        <fullName evidence="10">IGP synthase glutaminase subunit</fullName>
        <ecNumber evidence="10">3.5.1.2</ecNumber>
    </alternativeName>
    <alternativeName>
        <fullName evidence="10">IGP synthase subunit HisH</fullName>
    </alternativeName>
    <alternativeName>
        <fullName evidence="10">ImGP synthase subunit HisH</fullName>
        <shortName evidence="10">IGPS subunit HisH</shortName>
    </alternativeName>
</protein>
<dbReference type="EC" id="4.3.2.10" evidence="10"/>
<evidence type="ECO:0000313" key="13">
    <source>
        <dbReference type="Proteomes" id="UP001180536"/>
    </source>
</evidence>
<evidence type="ECO:0000313" key="12">
    <source>
        <dbReference type="EMBL" id="MDR7295806.1"/>
    </source>
</evidence>
<dbReference type="EC" id="3.5.1.2" evidence="10"/>
<evidence type="ECO:0000256" key="8">
    <source>
        <dbReference type="ARBA" id="ARBA00047838"/>
    </source>
</evidence>
<dbReference type="EMBL" id="JAVDXQ010000001">
    <property type="protein sequence ID" value="MDR7295806.1"/>
    <property type="molecule type" value="Genomic_DNA"/>
</dbReference>
<dbReference type="Pfam" id="PF00117">
    <property type="entry name" value="GATase"/>
    <property type="match status" value="1"/>
</dbReference>
<dbReference type="PANTHER" id="PTHR42701">
    <property type="entry name" value="IMIDAZOLE GLYCEROL PHOSPHATE SYNTHASE SUBUNIT HISH"/>
    <property type="match status" value="1"/>
</dbReference>
<feature type="domain" description="Glutamine amidotransferase" evidence="11">
    <location>
        <begin position="9"/>
        <end position="207"/>
    </location>
</feature>
<comment type="catalytic activity">
    <reaction evidence="8 10">
        <text>5-[(5-phospho-1-deoxy-D-ribulos-1-ylimino)methylamino]-1-(5-phospho-beta-D-ribosyl)imidazole-4-carboxamide + L-glutamine = D-erythro-1-(imidazol-4-yl)glycerol 3-phosphate + 5-amino-1-(5-phospho-beta-D-ribosyl)imidazole-4-carboxamide + L-glutamate + H(+)</text>
        <dbReference type="Rhea" id="RHEA:24793"/>
        <dbReference type="ChEBI" id="CHEBI:15378"/>
        <dbReference type="ChEBI" id="CHEBI:29985"/>
        <dbReference type="ChEBI" id="CHEBI:58278"/>
        <dbReference type="ChEBI" id="CHEBI:58359"/>
        <dbReference type="ChEBI" id="CHEBI:58475"/>
        <dbReference type="ChEBI" id="CHEBI:58525"/>
        <dbReference type="EC" id="4.3.2.10"/>
    </reaction>
</comment>
<evidence type="ECO:0000259" key="11">
    <source>
        <dbReference type="Pfam" id="PF00117"/>
    </source>
</evidence>
<comment type="subcellular location">
    <subcellularLocation>
        <location evidence="10">Cytoplasm</location>
    </subcellularLocation>
</comment>
<accession>A0ABU1Z7V4</accession>
<keyword evidence="12" id="KW-0808">Transferase</keyword>
<dbReference type="InterPro" id="IPR029062">
    <property type="entry name" value="Class_I_gatase-like"/>
</dbReference>
<evidence type="ECO:0000256" key="7">
    <source>
        <dbReference type="ARBA" id="ARBA00023239"/>
    </source>
</evidence>
<evidence type="ECO:0000256" key="4">
    <source>
        <dbReference type="ARBA" id="ARBA00022801"/>
    </source>
</evidence>
<keyword evidence="6 10" id="KW-0368">Histidine biosynthesis</keyword>